<dbReference type="AlphaFoldDB" id="A0A9P3LYK4"/>
<reference evidence="1" key="1">
    <citation type="submission" date="2021-11" db="EMBL/GenBank/DDBJ databases">
        <authorList>
            <person name="Herlambang A."/>
            <person name="Guo Y."/>
            <person name="Takashima Y."/>
            <person name="Nishizawa T."/>
        </authorList>
    </citation>
    <scope>NUCLEOTIDE SEQUENCE</scope>
    <source>
        <strain evidence="1">E1425</strain>
    </source>
</reference>
<dbReference type="Proteomes" id="UP000827284">
    <property type="component" value="Unassembled WGS sequence"/>
</dbReference>
<name>A0A9P3LYK4_9FUNG</name>
<organism evidence="1 2">
    <name type="scientific">Entomortierella parvispora</name>
    <dbReference type="NCBI Taxonomy" id="205924"/>
    <lineage>
        <taxon>Eukaryota</taxon>
        <taxon>Fungi</taxon>
        <taxon>Fungi incertae sedis</taxon>
        <taxon>Mucoromycota</taxon>
        <taxon>Mortierellomycotina</taxon>
        <taxon>Mortierellomycetes</taxon>
        <taxon>Mortierellales</taxon>
        <taxon>Mortierellaceae</taxon>
        <taxon>Entomortierella</taxon>
    </lineage>
</organism>
<evidence type="ECO:0000313" key="1">
    <source>
        <dbReference type="EMBL" id="GJJ75309.1"/>
    </source>
</evidence>
<protein>
    <submittedName>
        <fullName evidence="1">Apoptosis regulatory protein Siva</fullName>
    </submittedName>
</protein>
<comment type="caution">
    <text evidence="1">The sequence shown here is derived from an EMBL/GenBank/DDBJ whole genome shotgun (WGS) entry which is preliminary data.</text>
</comment>
<keyword evidence="2" id="KW-1185">Reference proteome</keyword>
<sequence length="228" mass="25839">MNNYPFNGQLNGQFSFHSFASSSSPFQFSGQEAAVQSSGSRKRKSSYEDISPLFTKTRSGIGLEEEIVYDRTITMMAQGQSRFLAEQKQKELEEQQQLRLQQEQLRQQKYQQSQQRESQADAMRRLFMVGKRAPLQNQYPPSNNPALNGTGHTFADCAGEINGCETNKIPGMRDRYQAAITPCTFCQRPQCQFCIVQCASCQEPSCRACCFASYEKSEVEFFCQGCRG</sequence>
<dbReference type="OrthoDB" id="2371482at2759"/>
<reference evidence="1" key="2">
    <citation type="journal article" date="2022" name="Microbiol. Resour. Announc.">
        <title>Whole-Genome Sequence of Entomortierella parvispora E1425, a Mucoromycotan Fungus Associated with Burkholderiaceae-Related Endosymbiotic Bacteria.</title>
        <authorList>
            <person name="Herlambang A."/>
            <person name="Guo Y."/>
            <person name="Takashima Y."/>
            <person name="Narisawa K."/>
            <person name="Ohta H."/>
            <person name="Nishizawa T."/>
        </authorList>
    </citation>
    <scope>NUCLEOTIDE SEQUENCE</scope>
    <source>
        <strain evidence="1">E1425</strain>
    </source>
</reference>
<evidence type="ECO:0000313" key="2">
    <source>
        <dbReference type="Proteomes" id="UP000827284"/>
    </source>
</evidence>
<accession>A0A9P3LYK4</accession>
<dbReference type="EMBL" id="BQFW01000010">
    <property type="protein sequence ID" value="GJJ75309.1"/>
    <property type="molecule type" value="Genomic_DNA"/>
</dbReference>
<proteinExistence type="predicted"/>
<gene>
    <name evidence="1" type="ORF">EMPS_07667</name>
</gene>